<dbReference type="InterPro" id="IPR041657">
    <property type="entry name" value="HTH_17"/>
</dbReference>
<evidence type="ECO:0000313" key="2">
    <source>
        <dbReference type="EMBL" id="TDX59011.1"/>
    </source>
</evidence>
<name>A0A4R8HQ09_9FIRM</name>
<dbReference type="EMBL" id="SOEG01000002">
    <property type="protein sequence ID" value="TDX59011.1"/>
    <property type="molecule type" value="Genomic_DNA"/>
</dbReference>
<accession>A0A4R8HQ09</accession>
<gene>
    <name evidence="2" type="ORF">C7959_102149</name>
</gene>
<protein>
    <submittedName>
        <fullName evidence="2">Helix-turn-helix protein</fullName>
    </submittedName>
</protein>
<evidence type="ECO:0000259" key="1">
    <source>
        <dbReference type="Pfam" id="PF12728"/>
    </source>
</evidence>
<dbReference type="AlphaFoldDB" id="A0A4R8HQ09"/>
<dbReference type="Pfam" id="PF12728">
    <property type="entry name" value="HTH_17"/>
    <property type="match status" value="1"/>
</dbReference>
<feature type="domain" description="Helix-turn-helix" evidence="1">
    <location>
        <begin position="40"/>
        <end position="84"/>
    </location>
</feature>
<sequence>MKDFFVKDYNVKEEVQREQISHDIIKELITKSYNSLPFSLRVNDLKELLPHGETKIYQMLETGEIPAKKLGGRWIVPRDSFLSWYYD</sequence>
<dbReference type="RefSeq" id="WP_134114650.1">
    <property type="nucleotide sequence ID" value="NZ_SOEG01000002.1"/>
</dbReference>
<organism evidence="2 3">
    <name type="scientific">Orenia marismortui</name>
    <dbReference type="NCBI Taxonomy" id="46469"/>
    <lineage>
        <taxon>Bacteria</taxon>
        <taxon>Bacillati</taxon>
        <taxon>Bacillota</taxon>
        <taxon>Clostridia</taxon>
        <taxon>Halanaerobiales</taxon>
        <taxon>Halobacteroidaceae</taxon>
        <taxon>Orenia</taxon>
    </lineage>
</organism>
<keyword evidence="3" id="KW-1185">Reference proteome</keyword>
<comment type="caution">
    <text evidence="2">The sequence shown here is derived from an EMBL/GenBank/DDBJ whole genome shotgun (WGS) entry which is preliminary data.</text>
</comment>
<dbReference type="Proteomes" id="UP000295832">
    <property type="component" value="Unassembled WGS sequence"/>
</dbReference>
<reference evidence="2 3" key="1">
    <citation type="submission" date="2019-03" db="EMBL/GenBank/DDBJ databases">
        <title>Subsurface microbial communities from deep shales in Ohio and West Virginia, USA.</title>
        <authorList>
            <person name="Wrighton K."/>
        </authorList>
    </citation>
    <scope>NUCLEOTIDE SEQUENCE [LARGE SCALE GENOMIC DNA]</scope>
    <source>
        <strain evidence="2 3">MSL 6dP</strain>
    </source>
</reference>
<proteinExistence type="predicted"/>
<evidence type="ECO:0000313" key="3">
    <source>
        <dbReference type="Proteomes" id="UP000295832"/>
    </source>
</evidence>